<dbReference type="Gene3D" id="2.60.40.2030">
    <property type="match status" value="1"/>
</dbReference>
<evidence type="ECO:0000259" key="4">
    <source>
        <dbReference type="Pfam" id="PF03160"/>
    </source>
</evidence>
<dbReference type="GO" id="GO:0007154">
    <property type="term" value="P:cell communication"/>
    <property type="evidence" value="ECO:0007669"/>
    <property type="project" value="InterPro"/>
</dbReference>
<comment type="caution">
    <text evidence="5">The sequence shown here is derived from an EMBL/GenBank/DDBJ whole genome shotgun (WGS) entry which is preliminary data.</text>
</comment>
<evidence type="ECO:0000256" key="2">
    <source>
        <dbReference type="ARBA" id="ARBA00022737"/>
    </source>
</evidence>
<keyword evidence="3" id="KW-0106">Calcium</keyword>
<dbReference type="GO" id="GO:0016020">
    <property type="term" value="C:membrane"/>
    <property type="evidence" value="ECO:0007669"/>
    <property type="project" value="InterPro"/>
</dbReference>
<dbReference type="AlphaFoldDB" id="A0A6A4RT43"/>
<evidence type="ECO:0000256" key="3">
    <source>
        <dbReference type="ARBA" id="ARBA00022837"/>
    </source>
</evidence>
<dbReference type="InterPro" id="IPR003644">
    <property type="entry name" value="Calx_beta"/>
</dbReference>
<evidence type="ECO:0000313" key="5">
    <source>
        <dbReference type="EMBL" id="KAF0021784.1"/>
    </source>
</evidence>
<proteinExistence type="predicted"/>
<organism evidence="5 6">
    <name type="scientific">Scophthalmus maximus</name>
    <name type="common">Turbot</name>
    <name type="synonym">Psetta maxima</name>
    <dbReference type="NCBI Taxonomy" id="52904"/>
    <lineage>
        <taxon>Eukaryota</taxon>
        <taxon>Metazoa</taxon>
        <taxon>Chordata</taxon>
        <taxon>Craniata</taxon>
        <taxon>Vertebrata</taxon>
        <taxon>Euteleostomi</taxon>
        <taxon>Actinopterygii</taxon>
        <taxon>Neopterygii</taxon>
        <taxon>Teleostei</taxon>
        <taxon>Neoteleostei</taxon>
        <taxon>Acanthomorphata</taxon>
        <taxon>Carangaria</taxon>
        <taxon>Pleuronectiformes</taxon>
        <taxon>Pleuronectoidei</taxon>
        <taxon>Scophthalmidae</taxon>
        <taxon>Scophthalmus</taxon>
    </lineage>
</organism>
<dbReference type="Pfam" id="PF03160">
    <property type="entry name" value="Calx-beta"/>
    <property type="match status" value="1"/>
</dbReference>
<name>A0A6A4RT43_SCOMX</name>
<evidence type="ECO:0000256" key="1">
    <source>
        <dbReference type="ARBA" id="ARBA00022729"/>
    </source>
</evidence>
<dbReference type="InterPro" id="IPR038081">
    <property type="entry name" value="CalX-like_sf"/>
</dbReference>
<gene>
    <name evidence="5" type="ORF">F2P81_025964</name>
</gene>
<keyword evidence="2" id="KW-0677">Repeat</keyword>
<keyword evidence="1" id="KW-0732">Signal</keyword>
<evidence type="ECO:0000313" key="6">
    <source>
        <dbReference type="Proteomes" id="UP000438429"/>
    </source>
</evidence>
<sequence>MLYAVKRRRKKRKNHCRTREVEKLCVLSLVDDTLYEDGEELRLVLGSPKSNSQFGASVGVLHEALVKIKDTADKPVIRFSETKFSVSEPKEAGAVATARIPVVRVGDASKVSVVRVHTKDGSAVSGEDYHPVSQGAPHTHTHLVLWL</sequence>
<dbReference type="EMBL" id="VEVO01001980">
    <property type="protein sequence ID" value="KAF0021784.1"/>
    <property type="molecule type" value="Genomic_DNA"/>
</dbReference>
<feature type="domain" description="Calx-beta" evidence="4">
    <location>
        <begin position="70"/>
        <end position="133"/>
    </location>
</feature>
<dbReference type="Proteomes" id="UP000438429">
    <property type="component" value="Unassembled WGS sequence"/>
</dbReference>
<accession>A0A6A4RT43</accession>
<reference evidence="5 6" key="1">
    <citation type="submission" date="2019-06" db="EMBL/GenBank/DDBJ databases">
        <title>Draft genomes of female and male turbot (Scophthalmus maximus).</title>
        <authorList>
            <person name="Xu H."/>
            <person name="Xu X.-W."/>
            <person name="Shao C."/>
            <person name="Chen S."/>
        </authorList>
    </citation>
    <scope>NUCLEOTIDE SEQUENCE [LARGE SCALE GENOMIC DNA]</scope>
    <source>
        <strain evidence="5">Ysfricsl-2016a</strain>
        <tissue evidence="5">Blood</tissue>
    </source>
</reference>
<protein>
    <recommendedName>
        <fullName evidence="4">Calx-beta domain-containing protein</fullName>
    </recommendedName>
</protein>
<dbReference type="SUPFAM" id="SSF141072">
    <property type="entry name" value="CalX-like"/>
    <property type="match status" value="2"/>
</dbReference>